<protein>
    <submittedName>
        <fullName evidence="1">Pyridoxamine 5'-phosphate oxidase family protein</fullName>
    </submittedName>
</protein>
<gene>
    <name evidence="1" type="ORF">QUV98_06230</name>
</gene>
<dbReference type="Gene3D" id="2.30.110.10">
    <property type="entry name" value="Electron Transport, Fmn-binding Protein, Chain A"/>
    <property type="match status" value="1"/>
</dbReference>
<dbReference type="EMBL" id="JAUDCK010000017">
    <property type="protein sequence ID" value="MDM8195907.1"/>
    <property type="molecule type" value="Genomic_DNA"/>
</dbReference>
<dbReference type="InterPro" id="IPR024747">
    <property type="entry name" value="Pyridox_Oxase-rel"/>
</dbReference>
<evidence type="ECO:0000313" key="2">
    <source>
        <dbReference type="Proteomes" id="UP001529275"/>
    </source>
</evidence>
<dbReference type="InterPro" id="IPR012349">
    <property type="entry name" value="Split_barrel_FMN-bd"/>
</dbReference>
<organism evidence="1 2">
    <name type="scientific">Massilimicrobiota timonensis</name>
    <dbReference type="NCBI Taxonomy" id="1776392"/>
    <lineage>
        <taxon>Bacteria</taxon>
        <taxon>Bacillati</taxon>
        <taxon>Bacillota</taxon>
        <taxon>Erysipelotrichia</taxon>
        <taxon>Erysipelotrichales</taxon>
        <taxon>Erysipelotrichaceae</taxon>
        <taxon>Massilimicrobiota</taxon>
    </lineage>
</organism>
<accession>A0ABT7UID4</accession>
<sequence>MRRKDREITDFNEIMNIINKCDVCRLALFDEDYPYIVPLNFGVDKEDDQLYLYFHCANQGKKLDLIKQNNKATFEMDCEHNIILYDERMSCTMGYASVIGHGEIEFVEDEDKFEALKILMKHYHNEEFQFNTNLMKATTVFRLKVLDMVGKRRNNIHPEEKTKRHISLE</sequence>
<dbReference type="Proteomes" id="UP001529275">
    <property type="component" value="Unassembled WGS sequence"/>
</dbReference>
<dbReference type="SUPFAM" id="SSF50475">
    <property type="entry name" value="FMN-binding split barrel"/>
    <property type="match status" value="1"/>
</dbReference>
<reference evidence="2" key="1">
    <citation type="submission" date="2023-06" db="EMBL/GenBank/DDBJ databases">
        <title>Identification and characterization of horizontal gene transfer across gut microbiota members of farm animals based on homology search.</title>
        <authorList>
            <person name="Zeman M."/>
            <person name="Kubasova T."/>
            <person name="Jahodarova E."/>
            <person name="Nykrynova M."/>
            <person name="Rychlik I."/>
        </authorList>
    </citation>
    <scope>NUCLEOTIDE SEQUENCE [LARGE SCALE GENOMIC DNA]</scope>
    <source>
        <strain evidence="2">ET341</strain>
    </source>
</reference>
<keyword evidence="2" id="KW-1185">Reference proteome</keyword>
<dbReference type="PANTHER" id="PTHR34071:SF2">
    <property type="entry name" value="FLAVIN-NUCLEOTIDE-BINDING PROTEIN"/>
    <property type="match status" value="1"/>
</dbReference>
<evidence type="ECO:0000313" key="1">
    <source>
        <dbReference type="EMBL" id="MDM8195907.1"/>
    </source>
</evidence>
<name>A0ABT7UID4_9FIRM</name>
<proteinExistence type="predicted"/>
<dbReference type="PANTHER" id="PTHR34071">
    <property type="entry name" value="5-NITROIMIDAZOLE ANTIBIOTICS RESISTANCE PROTEIN, NIMA-FAMILY-RELATED PROTEIN-RELATED"/>
    <property type="match status" value="1"/>
</dbReference>
<dbReference type="RefSeq" id="WP_087297083.1">
    <property type="nucleotide sequence ID" value="NZ_JAUDCK010000017.1"/>
</dbReference>
<comment type="caution">
    <text evidence="1">The sequence shown here is derived from an EMBL/GenBank/DDBJ whole genome shotgun (WGS) entry which is preliminary data.</text>
</comment>
<dbReference type="Pfam" id="PF12900">
    <property type="entry name" value="Pyridox_ox_2"/>
    <property type="match status" value="1"/>
</dbReference>